<feature type="chain" id="PRO_5045599414" description="DUF2845 domain-containing protein" evidence="1">
    <location>
        <begin position="19"/>
        <end position="95"/>
    </location>
</feature>
<keyword evidence="1" id="KW-0732">Signal</keyword>
<evidence type="ECO:0008006" key="4">
    <source>
        <dbReference type="Google" id="ProtNLM"/>
    </source>
</evidence>
<dbReference type="EMBL" id="JAGJRS010000013">
    <property type="protein sequence ID" value="MBP1473955.1"/>
    <property type="molecule type" value="Genomic_DNA"/>
</dbReference>
<accession>A0ABS4DLR2</accession>
<evidence type="ECO:0000313" key="2">
    <source>
        <dbReference type="EMBL" id="MBP1473955.1"/>
    </source>
</evidence>
<protein>
    <recommendedName>
        <fullName evidence="4">DUF2845 domain-containing protein</fullName>
    </recommendedName>
</protein>
<feature type="signal peptide" evidence="1">
    <location>
        <begin position="1"/>
        <end position="18"/>
    </location>
</feature>
<evidence type="ECO:0000313" key="3">
    <source>
        <dbReference type="Proteomes" id="UP000823790"/>
    </source>
</evidence>
<dbReference type="Proteomes" id="UP000823790">
    <property type="component" value="Unassembled WGS sequence"/>
</dbReference>
<organism evidence="2 3">
    <name type="scientific">Frateuria flava</name>
    <dbReference type="NCBI Taxonomy" id="2821489"/>
    <lineage>
        <taxon>Bacteria</taxon>
        <taxon>Pseudomonadati</taxon>
        <taxon>Pseudomonadota</taxon>
        <taxon>Gammaproteobacteria</taxon>
        <taxon>Lysobacterales</taxon>
        <taxon>Rhodanobacteraceae</taxon>
        <taxon>Frateuria</taxon>
    </lineage>
</organism>
<evidence type="ECO:0000256" key="1">
    <source>
        <dbReference type="SAM" id="SignalP"/>
    </source>
</evidence>
<dbReference type="RefSeq" id="WP_209617731.1">
    <property type="nucleotide sequence ID" value="NZ_JAGJRS010000013.1"/>
</dbReference>
<proteinExistence type="predicted"/>
<keyword evidence="3" id="KW-1185">Reference proteome</keyword>
<comment type="caution">
    <text evidence="2">The sequence shown here is derived from an EMBL/GenBank/DDBJ whole genome shotgun (WGS) entry which is preliminary data.</text>
</comment>
<name>A0ABS4DLR2_9GAMM</name>
<sequence>MRTLLVGSLWLLAFAATASDTLRVGSHLLVAGDSAAKVRELLGRPTRVARHRTRRHGRGVVVVTPASESWIYRDSGHEITITLVDGEVAEIEQRP</sequence>
<reference evidence="2 3" key="1">
    <citation type="submission" date="2021-04" db="EMBL/GenBank/DDBJ databases">
        <authorList>
            <person name="Huq M.A."/>
        </authorList>
    </citation>
    <scope>NUCLEOTIDE SEQUENCE [LARGE SCALE GENOMIC DNA]</scope>
    <source>
        <strain evidence="2 3">MAH-13</strain>
    </source>
</reference>
<gene>
    <name evidence="2" type="ORF">J7I44_06570</name>
</gene>